<dbReference type="Proteomes" id="UP000553632">
    <property type="component" value="Unassembled WGS sequence"/>
</dbReference>
<feature type="region of interest" description="Disordered" evidence="1">
    <location>
        <begin position="43"/>
        <end position="77"/>
    </location>
</feature>
<reference evidence="2 3" key="1">
    <citation type="submission" date="2020-04" db="EMBL/GenBank/DDBJ databases">
        <title>Perkinsus olseni comparative genomics.</title>
        <authorList>
            <person name="Bogema D.R."/>
        </authorList>
    </citation>
    <scope>NUCLEOTIDE SEQUENCE [LARGE SCALE GENOMIC DNA]</scope>
    <source>
        <strain evidence="2 3">ATCC PRA-207</strain>
    </source>
</reference>
<evidence type="ECO:0000313" key="2">
    <source>
        <dbReference type="EMBL" id="KAF4741325.1"/>
    </source>
</evidence>
<keyword evidence="3" id="KW-1185">Reference proteome</keyword>
<name>A0A7J6T8A9_PEROL</name>
<comment type="caution">
    <text evidence="2">The sequence shown here is derived from an EMBL/GenBank/DDBJ whole genome shotgun (WGS) entry which is preliminary data.</text>
</comment>
<evidence type="ECO:0000256" key="1">
    <source>
        <dbReference type="SAM" id="MobiDB-lite"/>
    </source>
</evidence>
<proteinExistence type="predicted"/>
<dbReference type="AlphaFoldDB" id="A0A7J6T8A9"/>
<gene>
    <name evidence="2" type="ORF">FOZ63_021048</name>
</gene>
<organism evidence="2 3">
    <name type="scientific">Perkinsus olseni</name>
    <name type="common">Perkinsus atlanticus</name>
    <dbReference type="NCBI Taxonomy" id="32597"/>
    <lineage>
        <taxon>Eukaryota</taxon>
        <taxon>Sar</taxon>
        <taxon>Alveolata</taxon>
        <taxon>Perkinsozoa</taxon>
        <taxon>Perkinsea</taxon>
        <taxon>Perkinsida</taxon>
        <taxon>Perkinsidae</taxon>
        <taxon>Perkinsus</taxon>
    </lineage>
</organism>
<feature type="non-terminal residue" evidence="2">
    <location>
        <position position="1"/>
    </location>
</feature>
<evidence type="ECO:0000313" key="3">
    <source>
        <dbReference type="Proteomes" id="UP000553632"/>
    </source>
</evidence>
<sequence>ASEQEQLARILDNHGIQFRKIMARGGHVHNVAYLRILCDDHERPSSTGVPGRPPLFSKGEDSSAARRQAARPLQCDEGMSTLTVSGTVSECPEQQQHSVVSEKDGDWQEALSQLRSVYMPVFEALGDTGHDRRHPPAVFNTDTGEVHHCC</sequence>
<dbReference type="EMBL" id="JABANO010012715">
    <property type="protein sequence ID" value="KAF4741325.1"/>
    <property type="molecule type" value="Genomic_DNA"/>
</dbReference>
<protein>
    <submittedName>
        <fullName evidence="2">Uncharacterized protein</fullName>
    </submittedName>
</protein>
<accession>A0A7J6T8A9</accession>